<organism evidence="2 3">
    <name type="scientific">Domibacillus iocasae</name>
    <dbReference type="NCBI Taxonomy" id="1714016"/>
    <lineage>
        <taxon>Bacteria</taxon>
        <taxon>Bacillati</taxon>
        <taxon>Bacillota</taxon>
        <taxon>Bacilli</taxon>
        <taxon>Bacillales</taxon>
        <taxon>Bacillaceae</taxon>
        <taxon>Domibacillus</taxon>
    </lineage>
</organism>
<accession>A0A1E7DPE3</accession>
<dbReference type="Pfam" id="PF10740">
    <property type="entry name" value="DUF2529"/>
    <property type="match status" value="1"/>
</dbReference>
<comment type="caution">
    <text evidence="2">The sequence shown here is derived from an EMBL/GenBank/DDBJ whole genome shotgun (WGS) entry which is preliminary data.</text>
</comment>
<name>A0A1E7DPE3_9BACI</name>
<protein>
    <recommendedName>
        <fullName evidence="1">DUF2529 domain-containing protein</fullName>
    </recommendedName>
</protein>
<dbReference type="OrthoDB" id="2737584at2"/>
<keyword evidence="3" id="KW-1185">Reference proteome</keyword>
<evidence type="ECO:0000313" key="3">
    <source>
        <dbReference type="Proteomes" id="UP000095658"/>
    </source>
</evidence>
<dbReference type="AlphaFoldDB" id="A0A1E7DPE3"/>
<dbReference type="Proteomes" id="UP000095658">
    <property type="component" value="Unassembled WGS sequence"/>
</dbReference>
<feature type="domain" description="DUF2529" evidence="1">
    <location>
        <begin position="1"/>
        <end position="167"/>
    </location>
</feature>
<reference evidence="2 3" key="1">
    <citation type="submission" date="2016-06" db="EMBL/GenBank/DDBJ databases">
        <title>Domibacillus iocasae genome sequencing.</title>
        <authorList>
            <person name="Verma A."/>
            <person name="Pal Y."/>
            <person name="Ojha A.K."/>
            <person name="Krishnamurthi S."/>
        </authorList>
    </citation>
    <scope>NUCLEOTIDE SEQUENCE [LARGE SCALE GENOMIC DNA]</scope>
    <source>
        <strain evidence="2 3">DSM 29979</strain>
    </source>
</reference>
<proteinExistence type="predicted"/>
<dbReference type="STRING" id="1714016.BA724_06305"/>
<evidence type="ECO:0000313" key="2">
    <source>
        <dbReference type="EMBL" id="OES44875.1"/>
    </source>
</evidence>
<evidence type="ECO:0000259" key="1">
    <source>
        <dbReference type="Pfam" id="PF10740"/>
    </source>
</evidence>
<dbReference type="InterPro" id="IPR019676">
    <property type="entry name" value="DUF2529"/>
</dbReference>
<sequence>MSKMFMTQLSGLLKRISEKEEFAIEDAGRLLAQSFMSEGSIYMKGFSEMAAIETEAVFGAEVLSSVKRWTEDTQLTEADRVLIATRFSDDPDAVHLAKKLAAEGIPFAAIASKKAEAGIDETADVFIDLRLTKGLLPDDDGGRTGFPSSIAGLYVYFLMKMTIEEIIAEYEEG</sequence>
<gene>
    <name evidence="2" type="ORF">BA724_06305</name>
</gene>
<dbReference type="EMBL" id="MAMP01000021">
    <property type="protein sequence ID" value="OES44875.1"/>
    <property type="molecule type" value="Genomic_DNA"/>
</dbReference>
<dbReference type="Gene3D" id="3.40.50.10490">
    <property type="entry name" value="Glucose-6-phosphate isomerase like protein, domain 1"/>
    <property type="match status" value="1"/>
</dbReference>